<sequence length="98" mass="11585">MAYSMDLSKNKFGARLYIPKEELKFDPKREPFIEKKVLHELGRGMEHKIEVTKQYDENINSYVFEAKAVILTPEEYRAMLGHIRHLEDQVRVVYGGRD</sequence>
<dbReference type="EMBL" id="CP002207">
    <property type="protein sequence ID" value="ADP32911.1"/>
    <property type="molecule type" value="Genomic_DNA"/>
</dbReference>
<reference evidence="1 2" key="1">
    <citation type="journal article" date="2011" name="Front. Microbiol.">
        <title>Genomic signatures of strain selection and enhancement in Bacillus atrophaeus var. globigii, a historical biowarfare simulant.</title>
        <authorList>
            <person name="Gibbons H.S."/>
            <person name="Broomall S.M."/>
            <person name="McNew L.A."/>
            <person name="Daligault H."/>
            <person name="Chapman C."/>
            <person name="Bruce D."/>
            <person name="Karavis M."/>
            <person name="Krepps M."/>
            <person name="McGregor P.A."/>
            <person name="Hong C."/>
            <person name="Park K.H."/>
            <person name="Akmal A."/>
            <person name="Feldman A."/>
            <person name="Lin J.S."/>
            <person name="Chang W.E."/>
            <person name="Higgs B.W."/>
            <person name="Demirev P."/>
            <person name="Lindquist J."/>
            <person name="Liem A."/>
            <person name="Fochler E."/>
            <person name="Read T.D."/>
            <person name="Tapia R."/>
            <person name="Johnson S."/>
            <person name="Bishop-Lilly K.A."/>
            <person name="Detter C."/>
            <person name="Han C."/>
            <person name="Sozhamannan S."/>
            <person name="Rosenzweig C.N."/>
            <person name="Skowronski E.W."/>
        </authorList>
    </citation>
    <scope>NUCLEOTIDE SEQUENCE [LARGE SCALE GENOMIC DNA]</scope>
    <source>
        <strain evidence="1 2">1942</strain>
    </source>
</reference>
<protein>
    <submittedName>
        <fullName evidence="1">Uncharacterized protein</fullName>
    </submittedName>
</protein>
<proteinExistence type="predicted"/>
<dbReference type="RefSeq" id="WP_003325599.1">
    <property type="nucleotide sequence ID" value="NC_014639.1"/>
</dbReference>
<keyword evidence="2" id="KW-1185">Reference proteome</keyword>
<dbReference type="Proteomes" id="UP000006867">
    <property type="component" value="Chromosome"/>
</dbReference>
<evidence type="ECO:0000313" key="1">
    <source>
        <dbReference type="EMBL" id="ADP32911.1"/>
    </source>
</evidence>
<name>A0ABM5LYI5_BACA1</name>
<evidence type="ECO:0000313" key="2">
    <source>
        <dbReference type="Proteomes" id="UP000006867"/>
    </source>
</evidence>
<gene>
    <name evidence="1" type="ordered locus">BATR1942_09890</name>
</gene>
<accession>A0ABM5LYI5</accession>
<organism evidence="1 2">
    <name type="scientific">Bacillus atrophaeus (strain 1942)</name>
    <dbReference type="NCBI Taxonomy" id="720555"/>
    <lineage>
        <taxon>Bacteria</taxon>
        <taxon>Bacillati</taxon>
        <taxon>Bacillota</taxon>
        <taxon>Bacilli</taxon>
        <taxon>Bacillales</taxon>
        <taxon>Bacillaceae</taxon>
        <taxon>Bacillus</taxon>
    </lineage>
</organism>